<protein>
    <submittedName>
        <fullName evidence="2">Uncharacterized protein</fullName>
    </submittedName>
</protein>
<dbReference type="Proteomes" id="UP000178059">
    <property type="component" value="Unassembled WGS sequence"/>
</dbReference>
<reference evidence="2 3" key="1">
    <citation type="journal article" date="2016" name="Nat. Commun.">
        <title>Thousands of microbial genomes shed light on interconnected biogeochemical processes in an aquifer system.</title>
        <authorList>
            <person name="Anantharaman K."/>
            <person name="Brown C.T."/>
            <person name="Hug L.A."/>
            <person name="Sharon I."/>
            <person name="Castelle C.J."/>
            <person name="Probst A.J."/>
            <person name="Thomas B.C."/>
            <person name="Singh A."/>
            <person name="Wilkins M.J."/>
            <person name="Karaoz U."/>
            <person name="Brodie E.L."/>
            <person name="Williams K.H."/>
            <person name="Hubbard S.S."/>
            <person name="Banfield J.F."/>
        </authorList>
    </citation>
    <scope>NUCLEOTIDE SEQUENCE [LARGE SCALE GENOMIC DNA]</scope>
</reference>
<name>A0A1F6VLH5_9BACT</name>
<feature type="transmembrane region" description="Helical" evidence="1">
    <location>
        <begin position="7"/>
        <end position="26"/>
    </location>
</feature>
<accession>A0A1F6VLH5</accession>
<keyword evidence="1" id="KW-0472">Membrane</keyword>
<sequence>MKKENFYAVIAAISGMLLFVIGFLWVVGGVKSLFELPFVALLILSFTVILIGFCFFFGTKSQILQKKIMKSMEQQNKDDSSLQTESNSLKAESDFLETESDFLRTQSDFQQKKLDSLKNLTDSLERKRNTPVFKVDLN</sequence>
<keyword evidence="1" id="KW-1133">Transmembrane helix</keyword>
<dbReference type="EMBL" id="MFTT01000008">
    <property type="protein sequence ID" value="OGI70406.1"/>
    <property type="molecule type" value="Genomic_DNA"/>
</dbReference>
<comment type="caution">
    <text evidence="2">The sequence shown here is derived from an EMBL/GenBank/DDBJ whole genome shotgun (WGS) entry which is preliminary data.</text>
</comment>
<feature type="transmembrane region" description="Helical" evidence="1">
    <location>
        <begin position="38"/>
        <end position="59"/>
    </location>
</feature>
<organism evidence="2 3">
    <name type="scientific">Candidatus Nomurabacteria bacterium RIFCSPHIGHO2_01_FULL_42_16</name>
    <dbReference type="NCBI Taxonomy" id="1801743"/>
    <lineage>
        <taxon>Bacteria</taxon>
        <taxon>Candidatus Nomuraibacteriota</taxon>
    </lineage>
</organism>
<proteinExistence type="predicted"/>
<evidence type="ECO:0000313" key="2">
    <source>
        <dbReference type="EMBL" id="OGI70406.1"/>
    </source>
</evidence>
<evidence type="ECO:0000256" key="1">
    <source>
        <dbReference type="SAM" id="Phobius"/>
    </source>
</evidence>
<gene>
    <name evidence="2" type="ORF">A2824_02445</name>
</gene>
<evidence type="ECO:0000313" key="3">
    <source>
        <dbReference type="Proteomes" id="UP000178059"/>
    </source>
</evidence>
<keyword evidence="1" id="KW-0812">Transmembrane</keyword>
<dbReference type="AlphaFoldDB" id="A0A1F6VLH5"/>